<dbReference type="InterPro" id="IPR047602">
    <property type="entry name" value="SPASM_CteB-like"/>
</dbReference>
<evidence type="ECO:0000256" key="6">
    <source>
        <dbReference type="ARBA" id="ARBA00023014"/>
    </source>
</evidence>
<dbReference type="SFLD" id="SFLDG01384">
    <property type="entry name" value="thioether_bond_formation_requi"/>
    <property type="match status" value="1"/>
</dbReference>
<gene>
    <name evidence="8" type="ORF">Gferi_26635</name>
</gene>
<dbReference type="InterPro" id="IPR023885">
    <property type="entry name" value="4Fe4S-binding_SPASM_dom"/>
</dbReference>
<keyword evidence="5" id="KW-0408">Iron</keyword>
<dbReference type="InterPro" id="IPR024025">
    <property type="entry name" value="SCIFF_rSAM_maturase"/>
</dbReference>
<accession>A0A1D8GPD6</accession>
<name>A0A1D8GPD6_9FIRM</name>
<dbReference type="Pfam" id="PF13353">
    <property type="entry name" value="Fer4_12"/>
    <property type="match status" value="1"/>
</dbReference>
<dbReference type="PANTHER" id="PTHR43273:SF8">
    <property type="entry name" value="RADICAL SAM DOMAIN PROTEIN"/>
    <property type="match status" value="1"/>
</dbReference>
<dbReference type="SFLD" id="SFLDG01386">
    <property type="entry name" value="main_SPASM_domain-containing"/>
    <property type="match status" value="1"/>
</dbReference>
<proteinExistence type="predicted"/>
<evidence type="ECO:0000256" key="4">
    <source>
        <dbReference type="ARBA" id="ARBA00022723"/>
    </source>
</evidence>
<evidence type="ECO:0000313" key="9">
    <source>
        <dbReference type="Proteomes" id="UP000095743"/>
    </source>
</evidence>
<keyword evidence="3" id="KW-0949">S-adenosyl-L-methionine</keyword>
<dbReference type="EMBL" id="CP017269">
    <property type="protein sequence ID" value="AOT72820.1"/>
    <property type="molecule type" value="Genomic_DNA"/>
</dbReference>
<dbReference type="Gene3D" id="3.20.20.70">
    <property type="entry name" value="Aldolase class I"/>
    <property type="match status" value="1"/>
</dbReference>
<dbReference type="CDD" id="cd01335">
    <property type="entry name" value="Radical_SAM"/>
    <property type="match status" value="1"/>
</dbReference>
<organism evidence="8 9">
    <name type="scientific">Geosporobacter ferrireducens</name>
    <dbReference type="NCBI Taxonomy" id="1424294"/>
    <lineage>
        <taxon>Bacteria</taxon>
        <taxon>Bacillati</taxon>
        <taxon>Bacillota</taxon>
        <taxon>Clostridia</taxon>
        <taxon>Peptostreptococcales</taxon>
        <taxon>Thermotaleaceae</taxon>
        <taxon>Geosporobacter</taxon>
    </lineage>
</organism>
<dbReference type="RefSeq" id="WP_069981129.1">
    <property type="nucleotide sequence ID" value="NZ_CP017269.1"/>
</dbReference>
<dbReference type="Proteomes" id="UP000095743">
    <property type="component" value="Chromosome"/>
</dbReference>
<protein>
    <submittedName>
        <fullName evidence="8">Thioether cross-link-forming SCIFF peptide maturase</fullName>
    </submittedName>
</protein>
<dbReference type="KEGG" id="gfe:Gferi_26635"/>
<dbReference type="PANTHER" id="PTHR43273">
    <property type="entry name" value="ANAEROBIC SULFATASE-MATURATING ENZYME HOMOLOG ASLB-RELATED"/>
    <property type="match status" value="1"/>
</dbReference>
<evidence type="ECO:0000313" key="8">
    <source>
        <dbReference type="EMBL" id="AOT72820.1"/>
    </source>
</evidence>
<keyword evidence="9" id="KW-1185">Reference proteome</keyword>
<dbReference type="GO" id="GO:0051539">
    <property type="term" value="F:4 iron, 4 sulfur cluster binding"/>
    <property type="evidence" value="ECO:0007669"/>
    <property type="project" value="UniProtKB-KW"/>
</dbReference>
<sequence length="453" mass="52521">MIHKFEMDGTRILIDVNSGAVHIIDEIVYNLLDFYQKEDKDTLLQIFKNQYEQQEIIDALDEIKALETAGLLFTQDSYEAHPSFQNRRPVVKALCLHIAHDCNISCKYCFASQGDFKGTRSLMNETVGMKAIDFLIEHSGNRRNLEIDFFGGEPLMNLEVVKRIVDYGRSKEQSANKRFRFTLTTNGILLNEENMAYINEHMENVVLSIDGRKEVNDNMRKTLKGDGTYDIILPKLQKMAEMRKNKNYYVRGTFTREHLDFAKDVLHLAELGFQNTSVEPVVTEADKPYAIRHEDLPEIFRQYEILAKEYVERKKNNRGFNFFHFMIDLNQGPCVIKRVSGCGAGSEYLAITPEGDIYPCHQFVGNEHFKMGNILDEQFNREVQTEFGNAHIYNKPQCRECWAKFYCSGGCHANAYNFYQDVNRPYEIGCEMEKKRIECALMIQAKLLSEEDN</sequence>
<dbReference type="NCBIfam" id="TIGR03974">
    <property type="entry name" value="rSAM_six_Cys"/>
    <property type="match status" value="1"/>
</dbReference>
<dbReference type="InterPro" id="IPR000385">
    <property type="entry name" value="MoaA_NifB_PqqE_Fe-S-bd_CS"/>
</dbReference>
<dbReference type="PROSITE" id="PS01305">
    <property type="entry name" value="MOAA_NIFB_PQQE"/>
    <property type="match status" value="1"/>
</dbReference>
<dbReference type="Pfam" id="PF13186">
    <property type="entry name" value="SPASM"/>
    <property type="match status" value="1"/>
</dbReference>
<evidence type="ECO:0000256" key="2">
    <source>
        <dbReference type="ARBA" id="ARBA00022485"/>
    </source>
</evidence>
<dbReference type="PROSITE" id="PS51918">
    <property type="entry name" value="RADICAL_SAM"/>
    <property type="match status" value="1"/>
</dbReference>
<dbReference type="GO" id="GO:0016491">
    <property type="term" value="F:oxidoreductase activity"/>
    <property type="evidence" value="ECO:0007669"/>
    <property type="project" value="InterPro"/>
</dbReference>
<evidence type="ECO:0000259" key="7">
    <source>
        <dbReference type="PROSITE" id="PS51918"/>
    </source>
</evidence>
<comment type="cofactor">
    <cofactor evidence="1">
        <name>[4Fe-4S] cluster</name>
        <dbReference type="ChEBI" id="CHEBI:49883"/>
    </cofactor>
</comment>
<keyword evidence="4" id="KW-0479">Metal-binding</keyword>
<dbReference type="OrthoDB" id="9808591at2"/>
<dbReference type="STRING" id="1424294.Gferi_26635"/>
<dbReference type="InterPro" id="IPR058240">
    <property type="entry name" value="rSAM_sf"/>
</dbReference>
<dbReference type="GO" id="GO:0046872">
    <property type="term" value="F:metal ion binding"/>
    <property type="evidence" value="ECO:0007669"/>
    <property type="project" value="UniProtKB-KW"/>
</dbReference>
<evidence type="ECO:0000256" key="3">
    <source>
        <dbReference type="ARBA" id="ARBA00022691"/>
    </source>
</evidence>
<dbReference type="InterPro" id="IPR023867">
    <property type="entry name" value="Sulphatase_maturase_rSAM"/>
</dbReference>
<dbReference type="SFLD" id="SFLDG01067">
    <property type="entry name" value="SPASM/twitch_domain_containing"/>
    <property type="match status" value="1"/>
</dbReference>
<dbReference type="InterPro" id="IPR013785">
    <property type="entry name" value="Aldolase_TIM"/>
</dbReference>
<evidence type="ECO:0000256" key="5">
    <source>
        <dbReference type="ARBA" id="ARBA00023004"/>
    </source>
</evidence>
<dbReference type="NCBIfam" id="TIGR04085">
    <property type="entry name" value="rSAM_more_4Fe4S"/>
    <property type="match status" value="1"/>
</dbReference>
<dbReference type="InterPro" id="IPR007197">
    <property type="entry name" value="rSAM"/>
</dbReference>
<feature type="domain" description="Radical SAM core" evidence="7">
    <location>
        <begin position="88"/>
        <end position="321"/>
    </location>
</feature>
<dbReference type="CDD" id="cd21124">
    <property type="entry name" value="SPASM_CteB-like"/>
    <property type="match status" value="1"/>
</dbReference>
<dbReference type="SUPFAM" id="SSF102114">
    <property type="entry name" value="Radical SAM enzymes"/>
    <property type="match status" value="1"/>
</dbReference>
<dbReference type="SFLD" id="SFLDS00029">
    <property type="entry name" value="Radical_SAM"/>
    <property type="match status" value="1"/>
</dbReference>
<reference evidence="8 9" key="1">
    <citation type="submission" date="2016-09" db="EMBL/GenBank/DDBJ databases">
        <title>Genomic analysis reveals versatility of anaerobic energy metabolism of Geosporobacter ferrireducens IRF9 of phylum Firmicutes.</title>
        <authorList>
            <person name="Kim S.-J."/>
        </authorList>
    </citation>
    <scope>NUCLEOTIDE SEQUENCE [LARGE SCALE GENOMIC DNA]</scope>
    <source>
        <strain evidence="8 9">IRF9</strain>
    </source>
</reference>
<evidence type="ECO:0000256" key="1">
    <source>
        <dbReference type="ARBA" id="ARBA00001966"/>
    </source>
</evidence>
<keyword evidence="6" id="KW-0411">Iron-sulfur</keyword>
<dbReference type="AlphaFoldDB" id="A0A1D8GPD6"/>
<keyword evidence="2" id="KW-0004">4Fe-4S</keyword>